<evidence type="ECO:0000313" key="5">
    <source>
        <dbReference type="Proteomes" id="UP000440096"/>
    </source>
</evidence>
<dbReference type="PRINTS" id="PR00081">
    <property type="entry name" value="GDHRDH"/>
</dbReference>
<evidence type="ECO:0000256" key="2">
    <source>
        <dbReference type="ARBA" id="ARBA00023002"/>
    </source>
</evidence>
<organism evidence="4 5">
    <name type="scientific">Amycolatopsis pithecellobii</name>
    <dbReference type="NCBI Taxonomy" id="664692"/>
    <lineage>
        <taxon>Bacteria</taxon>
        <taxon>Bacillati</taxon>
        <taxon>Actinomycetota</taxon>
        <taxon>Actinomycetes</taxon>
        <taxon>Pseudonocardiales</taxon>
        <taxon>Pseudonocardiaceae</taxon>
        <taxon>Amycolatopsis</taxon>
    </lineage>
</organism>
<dbReference type="SUPFAM" id="SSF51735">
    <property type="entry name" value="NAD(P)-binding Rossmann-fold domains"/>
    <property type="match status" value="1"/>
</dbReference>
<dbReference type="CDD" id="cd05233">
    <property type="entry name" value="SDR_c"/>
    <property type="match status" value="1"/>
</dbReference>
<accession>A0A6N7YLZ3</accession>
<dbReference type="Proteomes" id="UP000440096">
    <property type="component" value="Unassembled WGS sequence"/>
</dbReference>
<dbReference type="Gene3D" id="3.40.50.720">
    <property type="entry name" value="NAD(P)-binding Rossmann-like Domain"/>
    <property type="match status" value="1"/>
</dbReference>
<dbReference type="Pfam" id="PF00106">
    <property type="entry name" value="adh_short"/>
    <property type="match status" value="1"/>
</dbReference>
<dbReference type="PANTHER" id="PTHR44196">
    <property type="entry name" value="DEHYDROGENASE/REDUCTASE SDR FAMILY MEMBER 7B"/>
    <property type="match status" value="1"/>
</dbReference>
<sequence length="264" mass="27100">MTSATTPATSPSSSRTALITGGSAGIGLAIAQMLAEEGFDLTLVARDENKLGSAARGLVPLGARVATLSANLASPDVGTRAVESHLAEFGGLDVLVNNAGVGFVGPIADKSPKQLELELSLNFKAAYLTLQAAIPSLVKSAAAGGKSVVVNVSSLTAKENPPNGSAYAATKAALVSLSNVAHAELSRHGIHVTALLPGFVDTPGTSWAPGSIRDRMLTADDVAEAVRFLLRTSDRCFVPEIMMTTAGPSVWHSPIDWERAGDTT</sequence>
<dbReference type="AlphaFoldDB" id="A0A6N7YLZ3"/>
<keyword evidence="2" id="KW-0560">Oxidoreductase</keyword>
<dbReference type="GO" id="GO:0016491">
    <property type="term" value="F:oxidoreductase activity"/>
    <property type="evidence" value="ECO:0007669"/>
    <property type="project" value="UniProtKB-KW"/>
</dbReference>
<dbReference type="PRINTS" id="PR00080">
    <property type="entry name" value="SDRFAMILY"/>
</dbReference>
<evidence type="ECO:0000256" key="3">
    <source>
        <dbReference type="RuleBase" id="RU000363"/>
    </source>
</evidence>
<dbReference type="InterPro" id="IPR020904">
    <property type="entry name" value="Sc_DH/Rdtase_CS"/>
</dbReference>
<evidence type="ECO:0000313" key="4">
    <source>
        <dbReference type="EMBL" id="MTD53062.1"/>
    </source>
</evidence>
<protein>
    <submittedName>
        <fullName evidence="4">SDR family NAD(P)-dependent oxidoreductase</fullName>
    </submittedName>
</protein>
<reference evidence="4 5" key="1">
    <citation type="submission" date="2019-11" db="EMBL/GenBank/DDBJ databases">
        <title>Draft genome of Amycolatopsis RM579.</title>
        <authorList>
            <person name="Duangmal K."/>
            <person name="Mingma R."/>
        </authorList>
    </citation>
    <scope>NUCLEOTIDE SEQUENCE [LARGE SCALE GENOMIC DNA]</scope>
    <source>
        <strain evidence="4 5">RM579</strain>
    </source>
</reference>
<evidence type="ECO:0000256" key="1">
    <source>
        <dbReference type="ARBA" id="ARBA00006484"/>
    </source>
</evidence>
<dbReference type="InterPro" id="IPR036291">
    <property type="entry name" value="NAD(P)-bd_dom_sf"/>
</dbReference>
<proteinExistence type="inferred from homology"/>
<gene>
    <name evidence="4" type="ORF">GKO32_03585</name>
</gene>
<dbReference type="InterPro" id="IPR002347">
    <property type="entry name" value="SDR_fam"/>
</dbReference>
<keyword evidence="5" id="KW-1185">Reference proteome</keyword>
<dbReference type="PANTHER" id="PTHR44196:SF1">
    <property type="entry name" value="DEHYDROGENASE_REDUCTASE SDR FAMILY MEMBER 7B"/>
    <property type="match status" value="1"/>
</dbReference>
<dbReference type="EMBL" id="WMBA01000003">
    <property type="protein sequence ID" value="MTD53062.1"/>
    <property type="molecule type" value="Genomic_DNA"/>
</dbReference>
<dbReference type="GO" id="GO:0016020">
    <property type="term" value="C:membrane"/>
    <property type="evidence" value="ECO:0007669"/>
    <property type="project" value="TreeGrafter"/>
</dbReference>
<name>A0A6N7YLZ3_9PSEU</name>
<dbReference type="RefSeq" id="WP_154755304.1">
    <property type="nucleotide sequence ID" value="NZ_WMBA01000003.1"/>
</dbReference>
<comment type="caution">
    <text evidence="4">The sequence shown here is derived from an EMBL/GenBank/DDBJ whole genome shotgun (WGS) entry which is preliminary data.</text>
</comment>
<dbReference type="OrthoDB" id="158573at2"/>
<comment type="similarity">
    <text evidence="1 3">Belongs to the short-chain dehydrogenases/reductases (SDR) family.</text>
</comment>
<dbReference type="PROSITE" id="PS00061">
    <property type="entry name" value="ADH_SHORT"/>
    <property type="match status" value="1"/>
</dbReference>